<comment type="subcellular location">
    <subcellularLocation>
        <location evidence="3">Cytoplasm</location>
    </subcellularLocation>
    <subcellularLocation>
        <location evidence="2">Lysosome</location>
    </subcellularLocation>
    <subcellularLocation>
        <location evidence="1">Membrane</location>
    </subcellularLocation>
</comment>
<evidence type="ECO:0000256" key="4">
    <source>
        <dbReference type="ARBA" id="ARBA00022490"/>
    </source>
</evidence>
<evidence type="ECO:0000256" key="1">
    <source>
        <dbReference type="ARBA" id="ARBA00004370"/>
    </source>
</evidence>
<dbReference type="GO" id="GO:0005764">
    <property type="term" value="C:lysosome"/>
    <property type="evidence" value="ECO:0007669"/>
    <property type="project" value="UniProtKB-SubCell"/>
</dbReference>
<evidence type="ECO:0000256" key="6">
    <source>
        <dbReference type="ARBA" id="ARBA00023228"/>
    </source>
</evidence>
<dbReference type="GO" id="GO:0005634">
    <property type="term" value="C:nucleus"/>
    <property type="evidence" value="ECO:0007669"/>
    <property type="project" value="TreeGrafter"/>
</dbReference>
<feature type="domain" description="TLDc" evidence="10">
    <location>
        <begin position="176"/>
        <end position="342"/>
    </location>
</feature>
<dbReference type="Proteomes" id="UP000005237">
    <property type="component" value="Unassembled WGS sequence"/>
</dbReference>
<reference evidence="12" key="1">
    <citation type="submission" date="2010-08" db="EMBL/GenBank/DDBJ databases">
        <authorList>
            <consortium name="Caenorhabditis japonica Sequencing Consortium"/>
            <person name="Wilson R.K."/>
        </authorList>
    </citation>
    <scope>NUCLEOTIDE SEQUENCE [LARGE SCALE GENOMIC DNA]</scope>
    <source>
        <strain evidence="12">DF5081</strain>
    </source>
</reference>
<dbReference type="EnsemblMetazoa" id="CJA14714.1">
    <property type="protein sequence ID" value="CJA14714.1"/>
    <property type="gene ID" value="WBGene00133918"/>
</dbReference>
<dbReference type="AlphaFoldDB" id="A0A8R1DXH0"/>
<evidence type="ECO:0000259" key="10">
    <source>
        <dbReference type="PROSITE" id="PS51886"/>
    </source>
</evidence>
<evidence type="ECO:0000256" key="3">
    <source>
        <dbReference type="ARBA" id="ARBA00004496"/>
    </source>
</evidence>
<accession>A0A8R1DXH0</accession>
<proteinExistence type="predicted"/>
<evidence type="ECO:0000256" key="2">
    <source>
        <dbReference type="ARBA" id="ARBA00004371"/>
    </source>
</evidence>
<dbReference type="InterPro" id="IPR006571">
    <property type="entry name" value="TLDc_dom"/>
</dbReference>
<dbReference type="GO" id="GO:0006979">
    <property type="term" value="P:response to oxidative stress"/>
    <property type="evidence" value="ECO:0007669"/>
    <property type="project" value="TreeGrafter"/>
</dbReference>
<keyword evidence="12" id="KW-1185">Reference proteome</keyword>
<dbReference type="PANTHER" id="PTHR23354:SF131">
    <property type="entry name" value="MTOR-ASSOCIATED PROTEIN MEAK7"/>
    <property type="match status" value="1"/>
</dbReference>
<evidence type="ECO:0000256" key="7">
    <source>
        <dbReference type="ARBA" id="ARBA00039594"/>
    </source>
</evidence>
<evidence type="ECO:0000313" key="12">
    <source>
        <dbReference type="Proteomes" id="UP000005237"/>
    </source>
</evidence>
<evidence type="ECO:0000313" key="11">
    <source>
        <dbReference type="EnsemblMetazoa" id="CJA14714.1"/>
    </source>
</evidence>
<keyword evidence="4" id="KW-0963">Cytoplasm</keyword>
<evidence type="ECO:0000256" key="5">
    <source>
        <dbReference type="ARBA" id="ARBA00023136"/>
    </source>
</evidence>
<keyword evidence="5" id="KW-0472">Membrane</keyword>
<reference evidence="11" key="2">
    <citation type="submission" date="2022-06" db="UniProtKB">
        <authorList>
            <consortium name="EnsemblMetazoa"/>
        </authorList>
    </citation>
    <scope>IDENTIFICATION</scope>
    <source>
        <strain evidence="11">DF5081</strain>
    </source>
</reference>
<dbReference type="PANTHER" id="PTHR23354">
    <property type="entry name" value="NUCLEOLAR PROTEIN 7/ESTROGEN RECEPTOR COACTIVATOR-RELATED"/>
    <property type="match status" value="1"/>
</dbReference>
<organism evidence="11 12">
    <name type="scientific">Caenorhabditis japonica</name>
    <dbReference type="NCBI Taxonomy" id="281687"/>
    <lineage>
        <taxon>Eukaryota</taxon>
        <taxon>Metazoa</taxon>
        <taxon>Ecdysozoa</taxon>
        <taxon>Nematoda</taxon>
        <taxon>Chromadorea</taxon>
        <taxon>Rhabditida</taxon>
        <taxon>Rhabditina</taxon>
        <taxon>Rhabditomorpha</taxon>
        <taxon>Rhabditoidea</taxon>
        <taxon>Rhabditidae</taxon>
        <taxon>Peloderinae</taxon>
        <taxon>Caenorhabditis</taxon>
    </lineage>
</organism>
<dbReference type="PROSITE" id="PS51886">
    <property type="entry name" value="TLDC"/>
    <property type="match status" value="1"/>
</dbReference>
<name>A0A8R1DXH0_CAEJA</name>
<dbReference type="SMART" id="SM00584">
    <property type="entry name" value="TLDc"/>
    <property type="match status" value="1"/>
</dbReference>
<evidence type="ECO:0000256" key="9">
    <source>
        <dbReference type="ARBA" id="ARBA00042134"/>
    </source>
</evidence>
<dbReference type="Pfam" id="PF07534">
    <property type="entry name" value="TLD"/>
    <property type="match status" value="1"/>
</dbReference>
<sequence length="397" mass="45463">MGQARSKKELKNIRPEEIETFMLKFKEGAGGKEKISREQFCRTYPIFCEFGNQFYLRLMSKEQGMTIQGKSFLKIIDRGLGHLDDLAAALLDGFGDSKEQIMRNTVKMYCEANAFTREDQVRLYDYFEAQNTWETNQLESFFSACPLFPHMAYFIFNRLIGRPGDSKMPTLNEKSIILSKVDQLVINSHLPFDRRKEWSLLFSNAVHGNSFLQMVRYINGEGPVIVVIRSTRGRRFGFFADHGVVAGPQYIGTSQCFLFQCAPKMAVYNSTERTEKYVYLNFQQKQLPNGLGISGQDDVWPIFIREEFDKGVCQKNASSYEPCFVAEETEFSIKFVEVWRVGDKPQNTFDEAMGSANLKEKSIIDKDPEVKAVLELAGRPMHSTAYREPAPLLADES</sequence>
<keyword evidence="6" id="KW-0458">Lysosome</keyword>
<dbReference type="GO" id="GO:0016020">
    <property type="term" value="C:membrane"/>
    <property type="evidence" value="ECO:0007669"/>
    <property type="project" value="UniProtKB-SubCell"/>
</dbReference>
<evidence type="ECO:0000256" key="8">
    <source>
        <dbReference type="ARBA" id="ARBA00041780"/>
    </source>
</evidence>
<protein>
    <recommendedName>
        <fullName evidence="7">MTOR-associated protein MEAK7</fullName>
    </recommendedName>
    <alternativeName>
        <fullName evidence="9">TBC/LysM-associated domain-containing protein 1</fullName>
    </alternativeName>
    <alternativeName>
        <fullName evidence="8">TLD domain-containing protein 1</fullName>
    </alternativeName>
</protein>